<sequence length="279" mass="28912">MPAPHPRRAVLGGGLALGVLALTGCGIRLEDDAPEVPLVPRREPIPAESALLTVLTALATGDQEHDAVRADALQEALASADVPAEDLDAARTAVPVARGEQVIAYEAAVGGCPASMLTLMGSLMAGRMLDGDIPVSSWSAPADGSFGATAVAAEALAATEAADYAMTLVEARGGEALGERTRSTRRVLADLVLVQAEAADDDGTSTALGYDVDPVDGRAEATRLAQQTLTRLGDRYVRLLPRLSAERESASAVVGWVATVQRRARTWGVDDQVLPGMQV</sequence>
<protein>
    <recommendedName>
        <fullName evidence="3">DUF4439 domain-containing protein</fullName>
    </recommendedName>
</protein>
<dbReference type="PROSITE" id="PS51257">
    <property type="entry name" value="PROKAR_LIPOPROTEIN"/>
    <property type="match status" value="1"/>
</dbReference>
<dbReference type="RefSeq" id="WP_179462986.1">
    <property type="nucleotide sequence ID" value="NZ_JACBZX010000001.1"/>
</dbReference>
<accession>A0A852X840</accession>
<gene>
    <name evidence="1" type="ORF">BJY28_002119</name>
</gene>
<evidence type="ECO:0000313" key="2">
    <source>
        <dbReference type="Proteomes" id="UP000592181"/>
    </source>
</evidence>
<dbReference type="Proteomes" id="UP000592181">
    <property type="component" value="Unassembled WGS sequence"/>
</dbReference>
<keyword evidence="2" id="KW-1185">Reference proteome</keyword>
<dbReference type="AlphaFoldDB" id="A0A852X840"/>
<comment type="caution">
    <text evidence="1">The sequence shown here is derived from an EMBL/GenBank/DDBJ whole genome shotgun (WGS) entry which is preliminary data.</text>
</comment>
<proteinExistence type="predicted"/>
<evidence type="ECO:0008006" key="3">
    <source>
        <dbReference type="Google" id="ProtNLM"/>
    </source>
</evidence>
<organism evidence="1 2">
    <name type="scientific">Janibacter alkaliphilus</name>
    <dbReference type="NCBI Taxonomy" id="1069963"/>
    <lineage>
        <taxon>Bacteria</taxon>
        <taxon>Bacillati</taxon>
        <taxon>Actinomycetota</taxon>
        <taxon>Actinomycetes</taxon>
        <taxon>Micrococcales</taxon>
        <taxon>Intrasporangiaceae</taxon>
        <taxon>Janibacter</taxon>
    </lineage>
</organism>
<dbReference type="EMBL" id="JACBZX010000001">
    <property type="protein sequence ID" value="NYG37650.1"/>
    <property type="molecule type" value="Genomic_DNA"/>
</dbReference>
<reference evidence="1 2" key="1">
    <citation type="submission" date="2020-07" db="EMBL/GenBank/DDBJ databases">
        <title>Sequencing the genomes of 1000 actinobacteria strains.</title>
        <authorList>
            <person name="Klenk H.-P."/>
        </authorList>
    </citation>
    <scope>NUCLEOTIDE SEQUENCE [LARGE SCALE GENOMIC DNA]</scope>
    <source>
        <strain evidence="1 2">DSM 24723</strain>
    </source>
</reference>
<evidence type="ECO:0000313" key="1">
    <source>
        <dbReference type="EMBL" id="NYG37650.1"/>
    </source>
</evidence>
<name>A0A852X840_9MICO</name>